<dbReference type="OrthoDB" id="74835at2759"/>
<dbReference type="GO" id="GO:0016192">
    <property type="term" value="P:vesicle-mediated transport"/>
    <property type="evidence" value="ECO:0007669"/>
    <property type="project" value="InterPro"/>
</dbReference>
<gene>
    <name evidence="8" type="ORF">CEUTPL_LOCUS2590</name>
</gene>
<evidence type="ECO:0000256" key="3">
    <source>
        <dbReference type="ARBA" id="ARBA00022490"/>
    </source>
</evidence>
<comment type="similarity">
    <text evidence="2">Belongs to the fuzzy family.</text>
</comment>
<dbReference type="Proteomes" id="UP001152799">
    <property type="component" value="Chromosome 11"/>
</dbReference>
<keyword evidence="3" id="KW-0963">Cytoplasm</keyword>
<dbReference type="AlphaFoldDB" id="A0A9N9QA37"/>
<dbReference type="GO" id="GO:0005856">
    <property type="term" value="C:cytoskeleton"/>
    <property type="evidence" value="ECO:0007669"/>
    <property type="project" value="UniProtKB-SubCell"/>
</dbReference>
<evidence type="ECO:0000256" key="2">
    <source>
        <dbReference type="ARBA" id="ARBA00008550"/>
    </source>
</evidence>
<dbReference type="InterPro" id="IPR043972">
    <property type="entry name" value="FUZ/MON1/HPS1_longin_1"/>
</dbReference>
<name>A0A9N9QA37_9CUCU</name>
<feature type="domain" description="FUZ/MON1/HPS1 first Longin" evidence="5">
    <location>
        <begin position="8"/>
        <end position="125"/>
    </location>
</feature>
<evidence type="ECO:0000256" key="1">
    <source>
        <dbReference type="ARBA" id="ARBA00004245"/>
    </source>
</evidence>
<dbReference type="Pfam" id="PF19037">
    <property type="entry name" value="Fuz_longin_2"/>
    <property type="match status" value="1"/>
</dbReference>
<dbReference type="InterPro" id="IPR026069">
    <property type="entry name" value="Fuzzy"/>
</dbReference>
<dbReference type="PANTHER" id="PTHR13559:SF1">
    <property type="entry name" value="PROTEIN FUZZY HOMOLOG"/>
    <property type="match status" value="1"/>
</dbReference>
<dbReference type="Pfam" id="PF19038">
    <property type="entry name" value="Fuz_longin_3"/>
    <property type="match status" value="1"/>
</dbReference>
<dbReference type="InterPro" id="IPR043970">
    <property type="entry name" value="FUZ/MON1/HPS1_longin_3"/>
</dbReference>
<evidence type="ECO:0000259" key="6">
    <source>
        <dbReference type="Pfam" id="PF19037"/>
    </source>
</evidence>
<dbReference type="Pfam" id="PF19036">
    <property type="entry name" value="Fuz_longin_1"/>
    <property type="match status" value="1"/>
</dbReference>
<protein>
    <recommendedName>
        <fullName evidence="10">Protein fuzzy homolog</fullName>
    </recommendedName>
</protein>
<sequence length="421" mass="47168">MSAYIMGITSGSGLPVFSRKKGNCDSLSFSALGSLNGVHMFGKPLNIELLNTLTDDYVVAWKEFNDSLVIIGLASGCSTDVLNRLLKLIYDAIVLIVGIEEAKTQRNIERLKRELRVCYPVLDRLLDSLDCGDSSNKHSSDIVGYVETILCSENHLIQIVLDSFSECVDSMFSCILINGKIAAATESWWSLHPHEIRLLLFLAVTENKDISKDIPVFLPYKSPTVAFRFVACSLISDVQVCCLCGTTPALIDIEQSATQCFKNSSDILKAASQCSPRNFPYTIAVDNGILGLLLVNIKLKKYMMSKNPQQTSFRKTSSSSHRLDILRTFFYQSVINILIPNAQTWQENNIYEDQKTDKLALDEFNEGLETYWCSEYHKCHAVKVNDNILCVLYNAGTPIHAMRLISKNTLRVLISDKQVCW</sequence>
<reference evidence="8" key="1">
    <citation type="submission" date="2022-01" db="EMBL/GenBank/DDBJ databases">
        <authorList>
            <person name="King R."/>
        </authorList>
    </citation>
    <scope>NUCLEOTIDE SEQUENCE</scope>
</reference>
<dbReference type="EMBL" id="OU892287">
    <property type="protein sequence ID" value="CAG9761897.1"/>
    <property type="molecule type" value="Genomic_DNA"/>
</dbReference>
<evidence type="ECO:0000256" key="4">
    <source>
        <dbReference type="ARBA" id="ARBA00023212"/>
    </source>
</evidence>
<evidence type="ECO:0000313" key="8">
    <source>
        <dbReference type="EMBL" id="CAG9761897.1"/>
    </source>
</evidence>
<accession>A0A9N9QA37</accession>
<feature type="domain" description="FUZ/MON1/HPS1 second Longin" evidence="6">
    <location>
        <begin position="169"/>
        <end position="260"/>
    </location>
</feature>
<proteinExistence type="inferred from homology"/>
<feature type="domain" description="FUZ/MON1/HPS1 third Longin" evidence="7">
    <location>
        <begin position="288"/>
        <end position="415"/>
    </location>
</feature>
<organism evidence="8 9">
    <name type="scientific">Ceutorhynchus assimilis</name>
    <name type="common">cabbage seed weevil</name>
    <dbReference type="NCBI Taxonomy" id="467358"/>
    <lineage>
        <taxon>Eukaryota</taxon>
        <taxon>Metazoa</taxon>
        <taxon>Ecdysozoa</taxon>
        <taxon>Arthropoda</taxon>
        <taxon>Hexapoda</taxon>
        <taxon>Insecta</taxon>
        <taxon>Pterygota</taxon>
        <taxon>Neoptera</taxon>
        <taxon>Endopterygota</taxon>
        <taxon>Coleoptera</taxon>
        <taxon>Polyphaga</taxon>
        <taxon>Cucujiformia</taxon>
        <taxon>Curculionidae</taxon>
        <taxon>Ceutorhynchinae</taxon>
        <taxon>Ceutorhynchus</taxon>
    </lineage>
</organism>
<comment type="subcellular location">
    <subcellularLocation>
        <location evidence="1">Cytoplasm</location>
        <location evidence="1">Cytoskeleton</location>
    </subcellularLocation>
</comment>
<evidence type="ECO:0008006" key="10">
    <source>
        <dbReference type="Google" id="ProtNLM"/>
    </source>
</evidence>
<evidence type="ECO:0000259" key="7">
    <source>
        <dbReference type="Pfam" id="PF19038"/>
    </source>
</evidence>
<dbReference type="PANTHER" id="PTHR13559">
    <property type="entry name" value="INTRACELLULAR TRAFFIC PROTEIN-RELATED"/>
    <property type="match status" value="1"/>
</dbReference>
<keyword evidence="4" id="KW-0206">Cytoskeleton</keyword>
<evidence type="ECO:0000313" key="9">
    <source>
        <dbReference type="Proteomes" id="UP001152799"/>
    </source>
</evidence>
<evidence type="ECO:0000259" key="5">
    <source>
        <dbReference type="Pfam" id="PF19036"/>
    </source>
</evidence>
<dbReference type="GO" id="GO:1905515">
    <property type="term" value="P:non-motile cilium assembly"/>
    <property type="evidence" value="ECO:0007669"/>
    <property type="project" value="TreeGrafter"/>
</dbReference>
<keyword evidence="9" id="KW-1185">Reference proteome</keyword>
<dbReference type="InterPro" id="IPR043971">
    <property type="entry name" value="FUZ/MON1/HPS1_longin_2"/>
</dbReference>